<gene>
    <name evidence="8" type="ORF">LMJ30_10530</name>
</gene>
<dbReference type="PANTHER" id="PTHR43531:SF14">
    <property type="entry name" value="METHYL-ACCEPTING CHEMOTAXIS PROTEIN I-RELATED"/>
    <property type="match status" value="1"/>
</dbReference>
<keyword evidence="5" id="KW-0472">Membrane</keyword>
<dbReference type="SMART" id="SM00283">
    <property type="entry name" value="MA"/>
    <property type="match status" value="1"/>
</dbReference>
<feature type="domain" description="HAMP" evidence="7">
    <location>
        <begin position="213"/>
        <end position="265"/>
    </location>
</feature>
<evidence type="ECO:0000256" key="3">
    <source>
        <dbReference type="PROSITE-ProRule" id="PRU00284"/>
    </source>
</evidence>
<evidence type="ECO:0000256" key="5">
    <source>
        <dbReference type="SAM" id="Phobius"/>
    </source>
</evidence>
<keyword evidence="5" id="KW-0812">Transmembrane</keyword>
<dbReference type="SUPFAM" id="SSF58104">
    <property type="entry name" value="Methyl-accepting chemotaxis protein (MCP) signaling domain"/>
    <property type="match status" value="1"/>
</dbReference>
<dbReference type="EMBL" id="JAJHPV010000013">
    <property type="protein sequence ID" value="MCC6071392.1"/>
    <property type="molecule type" value="Genomic_DNA"/>
</dbReference>
<accession>A0ABS8IRX1</accession>
<comment type="similarity">
    <text evidence="2">Belongs to the methyl-accepting chemotaxis (MCP) protein family.</text>
</comment>
<reference evidence="8 9" key="1">
    <citation type="submission" date="2021-11" db="EMBL/GenBank/DDBJ databases">
        <authorList>
            <person name="Huq M.A."/>
        </authorList>
    </citation>
    <scope>NUCLEOTIDE SEQUENCE [LARGE SCALE GENOMIC DNA]</scope>
    <source>
        <strain evidence="8 9">MAHUQ-52</strain>
    </source>
</reference>
<keyword evidence="3" id="KW-0807">Transducer</keyword>
<sequence>MGFLANIQIGKRLAIGFTLILAMTAVIATVGIWRLNEVAESTRAMMTQPLTKERMIVDWYTQIFGAVRRTAAIVKSTDPALGPFFKEDAAVTAKSAADLVKQIEPLIAGDAEKTLYAKIIAQRKLYTAGRDGAIKAKAEGNTDEATRIFEQEFMPAANVYQESLRALVAMQRNNMDTTARSIDETAAFSTTLIAALAAGAVLLGALCSWLLTVGIVRPIREAVALAETVASGDLTRQIAVSSTDETGALLRALRQMNDSLVGIVSQVRSGTDSISTASREIADGNLDLSARTEQQASALEETAASMEELTTTVRQNADNARQANQLSLAASEIAVQGGAVVGQVIATMGSINDSSRKIVDIIGVIDGIAFQTNILALNAAVEAARAGEQGRGFAVVASEVRTLAQRSAAAAKEIKGLIGDSVEKVDAGTVLVDRAGTTMEQVVASIRRVTDIMAEISSASAEQTGGIEQVNSAIGQMDEVTQQNAALVEEAAAAAGSMQEQAGQLAQVVSVFKLDRDTAPVARAATARAPVARAPVARPAASKPSIAAPKRKRDAVTAGDDWEQF</sequence>
<keyword evidence="9" id="KW-1185">Reference proteome</keyword>
<evidence type="ECO:0000259" key="7">
    <source>
        <dbReference type="PROSITE" id="PS50885"/>
    </source>
</evidence>
<dbReference type="Proteomes" id="UP001198701">
    <property type="component" value="Unassembled WGS sequence"/>
</dbReference>
<keyword evidence="5" id="KW-1133">Transmembrane helix</keyword>
<dbReference type="PROSITE" id="PS50885">
    <property type="entry name" value="HAMP"/>
    <property type="match status" value="1"/>
</dbReference>
<protein>
    <submittedName>
        <fullName evidence="8">Methyl-accepting chemotaxis protein</fullName>
    </submittedName>
</protein>
<evidence type="ECO:0000256" key="1">
    <source>
        <dbReference type="ARBA" id="ARBA00022481"/>
    </source>
</evidence>
<dbReference type="PANTHER" id="PTHR43531">
    <property type="entry name" value="PROTEIN ICFG"/>
    <property type="match status" value="1"/>
</dbReference>
<name>A0ABS8IRX1_9BURK</name>
<dbReference type="CDD" id="cd06225">
    <property type="entry name" value="HAMP"/>
    <property type="match status" value="1"/>
</dbReference>
<feature type="region of interest" description="Disordered" evidence="4">
    <location>
        <begin position="528"/>
        <end position="565"/>
    </location>
</feature>
<dbReference type="InterPro" id="IPR024478">
    <property type="entry name" value="HlyB_4HB_MCP"/>
</dbReference>
<feature type="transmembrane region" description="Helical" evidence="5">
    <location>
        <begin position="12"/>
        <end position="33"/>
    </location>
</feature>
<dbReference type="Pfam" id="PF00015">
    <property type="entry name" value="MCPsignal"/>
    <property type="match status" value="1"/>
</dbReference>
<dbReference type="CDD" id="cd19411">
    <property type="entry name" value="MCP2201-like_sensor"/>
    <property type="match status" value="1"/>
</dbReference>
<comment type="caution">
    <text evidence="8">The sequence shown here is derived from an EMBL/GenBank/DDBJ whole genome shotgun (WGS) entry which is preliminary data.</text>
</comment>
<feature type="domain" description="Methyl-accepting transducer" evidence="6">
    <location>
        <begin position="270"/>
        <end position="499"/>
    </location>
</feature>
<dbReference type="InterPro" id="IPR003660">
    <property type="entry name" value="HAMP_dom"/>
</dbReference>
<evidence type="ECO:0000313" key="9">
    <source>
        <dbReference type="Proteomes" id="UP001198701"/>
    </source>
</evidence>
<dbReference type="CDD" id="cd11386">
    <property type="entry name" value="MCP_signal"/>
    <property type="match status" value="1"/>
</dbReference>
<proteinExistence type="inferred from homology"/>
<dbReference type="InterPro" id="IPR047347">
    <property type="entry name" value="YvaQ-like_sensor"/>
</dbReference>
<dbReference type="Pfam" id="PF00672">
    <property type="entry name" value="HAMP"/>
    <property type="match status" value="1"/>
</dbReference>
<dbReference type="PROSITE" id="PS50111">
    <property type="entry name" value="CHEMOTAXIS_TRANSDUC_2"/>
    <property type="match status" value="1"/>
</dbReference>
<evidence type="ECO:0000313" key="8">
    <source>
        <dbReference type="EMBL" id="MCC6071392.1"/>
    </source>
</evidence>
<dbReference type="InterPro" id="IPR051310">
    <property type="entry name" value="MCP_chemotaxis"/>
</dbReference>
<dbReference type="SMART" id="SM00304">
    <property type="entry name" value="HAMP"/>
    <property type="match status" value="1"/>
</dbReference>
<dbReference type="InterPro" id="IPR004089">
    <property type="entry name" value="MCPsignal_dom"/>
</dbReference>
<dbReference type="RefSeq" id="WP_229432304.1">
    <property type="nucleotide sequence ID" value="NZ_JAJHPV010000013.1"/>
</dbReference>
<dbReference type="Gene3D" id="1.10.287.950">
    <property type="entry name" value="Methyl-accepting chemotaxis protein"/>
    <property type="match status" value="1"/>
</dbReference>
<dbReference type="Pfam" id="PF12729">
    <property type="entry name" value="4HB_MCP_1"/>
    <property type="match status" value="1"/>
</dbReference>
<evidence type="ECO:0000259" key="6">
    <source>
        <dbReference type="PROSITE" id="PS50111"/>
    </source>
</evidence>
<keyword evidence="1" id="KW-0488">Methylation</keyword>
<feature type="compositionally biased region" description="Low complexity" evidence="4">
    <location>
        <begin position="528"/>
        <end position="548"/>
    </location>
</feature>
<evidence type="ECO:0000256" key="2">
    <source>
        <dbReference type="ARBA" id="ARBA00029447"/>
    </source>
</evidence>
<organism evidence="8 9">
    <name type="scientific">Massilia agrisoli</name>
    <dbReference type="NCBI Taxonomy" id="2892444"/>
    <lineage>
        <taxon>Bacteria</taxon>
        <taxon>Pseudomonadati</taxon>
        <taxon>Pseudomonadota</taxon>
        <taxon>Betaproteobacteria</taxon>
        <taxon>Burkholderiales</taxon>
        <taxon>Oxalobacteraceae</taxon>
        <taxon>Telluria group</taxon>
        <taxon>Massilia</taxon>
    </lineage>
</organism>
<evidence type="ECO:0000256" key="4">
    <source>
        <dbReference type="SAM" id="MobiDB-lite"/>
    </source>
</evidence>